<evidence type="ECO:0000313" key="2">
    <source>
        <dbReference type="Proteomes" id="UP000054454"/>
    </source>
</evidence>
<protein>
    <submittedName>
        <fullName evidence="1">Uncharacterized protein</fullName>
    </submittedName>
</protein>
<dbReference type="VEuPathDB" id="FungiDB:T552_00255"/>
<dbReference type="GeneID" id="28935075"/>
<accession>A0A0W4ZTD2</accession>
<dbReference type="Proteomes" id="UP000054454">
    <property type="component" value="Unassembled WGS sequence"/>
</dbReference>
<name>A0A0W4ZTD2_PNEC8</name>
<dbReference type="AlphaFoldDB" id="A0A0W4ZTD2"/>
<dbReference type="OrthoDB" id="5399929at2759"/>
<dbReference type="RefSeq" id="XP_018227733.1">
    <property type="nucleotide sequence ID" value="XM_018368873.1"/>
</dbReference>
<organism evidence="1 2">
    <name type="scientific">Pneumocystis carinii (strain B80)</name>
    <name type="common">Rat pneumocystis pneumonia agent</name>
    <name type="synonym">Pneumocystis carinii f. sp. carinii</name>
    <dbReference type="NCBI Taxonomy" id="1408658"/>
    <lineage>
        <taxon>Eukaryota</taxon>
        <taxon>Fungi</taxon>
        <taxon>Dikarya</taxon>
        <taxon>Ascomycota</taxon>
        <taxon>Taphrinomycotina</taxon>
        <taxon>Pneumocystomycetes</taxon>
        <taxon>Pneumocystaceae</taxon>
        <taxon>Pneumocystis</taxon>
    </lineage>
</organism>
<proteinExistence type="predicted"/>
<reference evidence="2" key="1">
    <citation type="journal article" date="2016" name="Nat. Commun.">
        <title>Genome analysis of three Pneumocystis species reveals adaptation mechanisms to life exclusively in mammalian hosts.</title>
        <authorList>
            <person name="Ma L."/>
            <person name="Chen Z."/>
            <person name="Huang D.W."/>
            <person name="Kutty G."/>
            <person name="Ishihara M."/>
            <person name="Wang H."/>
            <person name="Abouelleil A."/>
            <person name="Bishop L."/>
            <person name="Davey E."/>
            <person name="Deng R."/>
            <person name="Deng X."/>
            <person name="Fan L."/>
            <person name="Fantoni G."/>
            <person name="Fitzgerald M."/>
            <person name="Gogineni E."/>
            <person name="Goldberg J.M."/>
            <person name="Handley G."/>
            <person name="Hu X."/>
            <person name="Huber C."/>
            <person name="Jiao X."/>
            <person name="Jones K."/>
            <person name="Levin J.Z."/>
            <person name="Liu Y."/>
            <person name="Macdonald P."/>
            <person name="Melnikov A."/>
            <person name="Raley C."/>
            <person name="Sassi M."/>
            <person name="Sherman B.T."/>
            <person name="Song X."/>
            <person name="Sykes S."/>
            <person name="Tran B."/>
            <person name="Walsh L."/>
            <person name="Xia Y."/>
            <person name="Yang J."/>
            <person name="Young S."/>
            <person name="Zeng Q."/>
            <person name="Zheng X."/>
            <person name="Stephens R."/>
            <person name="Nusbaum C."/>
            <person name="Birren B.W."/>
            <person name="Azadi P."/>
            <person name="Lempicki R.A."/>
            <person name="Cuomo C.A."/>
            <person name="Kovacs J.A."/>
        </authorList>
    </citation>
    <scope>NUCLEOTIDE SEQUENCE [LARGE SCALE GENOMIC DNA]</scope>
    <source>
        <strain evidence="2">B80</strain>
    </source>
</reference>
<comment type="caution">
    <text evidence="1">The sequence shown here is derived from an EMBL/GenBank/DDBJ whole genome shotgun (WGS) entry which is preliminary data.</text>
</comment>
<keyword evidence="2" id="KW-1185">Reference proteome</keyword>
<sequence>MSGESKIILAIINNMKKKFQGKMIIDIFCMRFQEIIKEDGEGIFKKLNYGDDRFIDNSTGELSEILRIDLKWIKNNSSIIALVIETILMSNIISKEIKLLVWTNFNRSINFATNKRIKILFEPSIIITRRKSLELA</sequence>
<evidence type="ECO:0000313" key="1">
    <source>
        <dbReference type="EMBL" id="KTW31617.1"/>
    </source>
</evidence>
<dbReference type="EMBL" id="LFVZ01000001">
    <property type="protein sequence ID" value="KTW31617.1"/>
    <property type="molecule type" value="Genomic_DNA"/>
</dbReference>
<gene>
    <name evidence="1" type="ORF">T552_00255</name>
</gene>